<dbReference type="Proteomes" id="UP000249324">
    <property type="component" value="Unassembled WGS sequence"/>
</dbReference>
<dbReference type="InterPro" id="IPR016169">
    <property type="entry name" value="FAD-bd_PCMH_sub2"/>
</dbReference>
<evidence type="ECO:0000256" key="1">
    <source>
        <dbReference type="ARBA" id="ARBA00001974"/>
    </source>
</evidence>
<dbReference type="GO" id="GO:0016491">
    <property type="term" value="F:oxidoreductase activity"/>
    <property type="evidence" value="ECO:0007669"/>
    <property type="project" value="UniProtKB-KW"/>
</dbReference>
<dbReference type="Pfam" id="PF01565">
    <property type="entry name" value="FAD_binding_4"/>
    <property type="match status" value="1"/>
</dbReference>
<dbReference type="InterPro" id="IPR050416">
    <property type="entry name" value="FAD-linked_Oxidoreductase"/>
</dbReference>
<dbReference type="Gene3D" id="3.20.20.30">
    <property type="entry name" value="Luciferase-like domain"/>
    <property type="match status" value="1"/>
</dbReference>
<dbReference type="SUPFAM" id="SSF56176">
    <property type="entry name" value="FAD-binding/transporter-associated domain-like"/>
    <property type="match status" value="1"/>
</dbReference>
<dbReference type="PANTHER" id="PTHR42973">
    <property type="entry name" value="BINDING OXIDOREDUCTASE, PUTATIVE (AFU_ORTHOLOGUE AFUA_1G17690)-RELATED"/>
    <property type="match status" value="1"/>
</dbReference>
<dbReference type="SUPFAM" id="SSF51679">
    <property type="entry name" value="Bacterial luciferase-like"/>
    <property type="match status" value="1"/>
</dbReference>
<dbReference type="EMBL" id="QGUI02000033">
    <property type="protein sequence ID" value="MFO7191519.1"/>
    <property type="molecule type" value="Genomic_DNA"/>
</dbReference>
<dbReference type="InterPro" id="IPR016166">
    <property type="entry name" value="FAD-bd_PCMH"/>
</dbReference>
<dbReference type="InterPro" id="IPR016167">
    <property type="entry name" value="FAD-bd_PCMH_sub1"/>
</dbReference>
<accession>A0ABD6FCM4</accession>
<gene>
    <name evidence="7" type="ORF">DIU77_004680</name>
</gene>
<name>A0ABD6FCM4_9PSEU</name>
<dbReference type="Gene3D" id="3.40.462.20">
    <property type="match status" value="1"/>
</dbReference>
<dbReference type="Gene3D" id="3.30.465.10">
    <property type="match status" value="1"/>
</dbReference>
<reference evidence="7 8" key="1">
    <citation type="journal article" date="2021" name="BMC Genomics">
        <title>Genome-resolved metagenome and metatranscriptome analyses of thermophilic composting reveal key bacterial players and their metabolic interactions.</title>
        <authorList>
            <person name="Braga L.P.P."/>
            <person name="Pereira R.V."/>
            <person name="Martins L.F."/>
            <person name="Moura L.M.S."/>
            <person name="Sanchez F.B."/>
            <person name="Patane J.S.L."/>
            <person name="da Silva A.M."/>
            <person name="Setubal J.C."/>
        </authorList>
    </citation>
    <scope>NUCLEOTIDE SEQUENCE [LARGE SCALE GENOMIC DNA]</scope>
    <source>
        <strain evidence="7">ZC4RG45</strain>
    </source>
</reference>
<evidence type="ECO:0000259" key="6">
    <source>
        <dbReference type="PROSITE" id="PS51387"/>
    </source>
</evidence>
<dbReference type="PROSITE" id="PS00862">
    <property type="entry name" value="OX2_COVAL_FAD"/>
    <property type="match status" value="1"/>
</dbReference>
<dbReference type="AlphaFoldDB" id="A0ABD6FCM4"/>
<evidence type="ECO:0000313" key="7">
    <source>
        <dbReference type="EMBL" id="MFO7191519.1"/>
    </source>
</evidence>
<dbReference type="InterPro" id="IPR006093">
    <property type="entry name" value="Oxy_OxRdtase_FAD_BS"/>
</dbReference>
<dbReference type="PANTHER" id="PTHR42973:SF39">
    <property type="entry name" value="FAD-BINDING PCMH-TYPE DOMAIN-CONTAINING PROTEIN"/>
    <property type="match status" value="1"/>
</dbReference>
<proteinExistence type="inferred from homology"/>
<dbReference type="InterPro" id="IPR036318">
    <property type="entry name" value="FAD-bd_PCMH-like_sf"/>
</dbReference>
<keyword evidence="3" id="KW-0285">Flavoprotein</keyword>
<dbReference type="Gene3D" id="3.30.43.10">
    <property type="entry name" value="Uridine Diphospho-n-acetylenolpyruvylglucosamine Reductase, domain 2"/>
    <property type="match status" value="1"/>
</dbReference>
<dbReference type="InterPro" id="IPR036661">
    <property type="entry name" value="Luciferase-like_sf"/>
</dbReference>
<protein>
    <submittedName>
        <fullName evidence="7">LLM class flavin-dependent oxidoreductase</fullName>
    </submittedName>
</protein>
<evidence type="ECO:0000256" key="5">
    <source>
        <dbReference type="ARBA" id="ARBA00023002"/>
    </source>
</evidence>
<comment type="similarity">
    <text evidence="2">Belongs to the oxygen-dependent FAD-linked oxidoreductase family.</text>
</comment>
<evidence type="ECO:0000256" key="4">
    <source>
        <dbReference type="ARBA" id="ARBA00022827"/>
    </source>
</evidence>
<feature type="domain" description="FAD-binding PCMH-type" evidence="6">
    <location>
        <begin position="313"/>
        <end position="486"/>
    </location>
</feature>
<comment type="caution">
    <text evidence="7">The sequence shown here is derived from an EMBL/GenBank/DDBJ whole genome shotgun (WGS) entry which is preliminary data.</text>
</comment>
<evidence type="ECO:0000256" key="3">
    <source>
        <dbReference type="ARBA" id="ARBA00022630"/>
    </source>
</evidence>
<comment type="cofactor">
    <cofactor evidence="1">
        <name>FAD</name>
        <dbReference type="ChEBI" id="CHEBI:57692"/>
    </cofactor>
</comment>
<evidence type="ECO:0000313" key="8">
    <source>
        <dbReference type="Proteomes" id="UP000249324"/>
    </source>
</evidence>
<evidence type="ECO:0000256" key="2">
    <source>
        <dbReference type="ARBA" id="ARBA00005466"/>
    </source>
</evidence>
<dbReference type="PROSITE" id="PS51387">
    <property type="entry name" value="FAD_PCMH"/>
    <property type="match status" value="1"/>
</dbReference>
<dbReference type="Pfam" id="PF00296">
    <property type="entry name" value="Bac_luciferase"/>
    <property type="match status" value="1"/>
</dbReference>
<sequence length="720" mass="77010">MRPRAALIRLGVDIGEFTDPAGAVERAGEAERLGYDYVLAASTEGGLDAWALLSWTAARTERIGLVAAGLDVAEIRPAVLARAAGSLDVLGKGRVTLELRPGPAAAEAVTVLRRMWDTSQRRVHHDGAFRLAGAEPGPLPAHDVRIWIGGDDPNAVKVAADAADGWRAGVPGQDSRQLARTMQLLAKALAEAGRDERELDRVVTLPDTVGAQDVETLASLVTEHGVTTFVLRIDERSPADALERFAREVAPRLNEAAQHAMTEGRFSPVPMRRAEVRAQRVPGIDYDGLPANLAATAVEPGDLLYPTTRSTYLRGGAPGLVLRPQTVDDVVDAVAFAHRHRHVPLGIRSGGHGISGRSTNDGGLVIDLGALNAIEVLDEDRRLVRIGPGARWRDVARALQPYGWALGSGDYGGVGVGGLATSGGIGYLSRKHGLTIDHLQAVDMVLADGSTVRASHAENPELFWAVRGAGAGFGIVTGFEFTVDEVSDVGWAQLAFWVADPADFLLKFGAAVTAAPRETTPFLIMNSSSAQVMAMVATDDPDEILAQLRPIAQIAPLVQQQVVVAPYAAVMNMFPDAPHQGRGEPVSRSGLVTSITPEFAEDSARLLASGAVHWFQLRSMGGAIADVAPEETAFAHRDAAFQITAMGSHPQRVDRWWNELRKHFSGIYLNFESDTSPQRVAEAFPPPVLSRLRKLKAELDPTGLFRDNFTLAENPVGRTA</sequence>
<keyword evidence="5" id="KW-0560">Oxidoreductase</keyword>
<organism evidence="7 8">
    <name type="scientific">Thermocrispum agreste</name>
    <dbReference type="NCBI Taxonomy" id="37925"/>
    <lineage>
        <taxon>Bacteria</taxon>
        <taxon>Bacillati</taxon>
        <taxon>Actinomycetota</taxon>
        <taxon>Actinomycetes</taxon>
        <taxon>Pseudonocardiales</taxon>
        <taxon>Pseudonocardiaceae</taxon>
        <taxon>Thermocrispum</taxon>
    </lineage>
</organism>
<dbReference type="InterPro" id="IPR006094">
    <property type="entry name" value="Oxid_FAD_bind_N"/>
</dbReference>
<dbReference type="InterPro" id="IPR011251">
    <property type="entry name" value="Luciferase-like_dom"/>
</dbReference>
<keyword evidence="4" id="KW-0274">FAD</keyword>